<evidence type="ECO:0000313" key="2">
    <source>
        <dbReference type="EMBL" id="WND06308.1"/>
    </source>
</evidence>
<dbReference type="AlphaFoldDB" id="A0AB38YY36"/>
<gene>
    <name evidence="2" type="ORF">RHP80_03920</name>
</gene>
<proteinExistence type="predicted"/>
<dbReference type="EC" id="2.4.-.-" evidence="2"/>
<name>A0AB38YY36_9GAMM</name>
<dbReference type="SUPFAM" id="SSF53448">
    <property type="entry name" value="Nucleotide-diphospho-sugar transferases"/>
    <property type="match status" value="1"/>
</dbReference>
<dbReference type="Proteomes" id="UP001256400">
    <property type="component" value="Chromosome"/>
</dbReference>
<dbReference type="InterPro" id="IPR001173">
    <property type="entry name" value="Glyco_trans_2-like"/>
</dbReference>
<accession>A0AB38YY36</accession>
<evidence type="ECO:0000313" key="3">
    <source>
        <dbReference type="Proteomes" id="UP001256400"/>
    </source>
</evidence>
<dbReference type="GO" id="GO:0016758">
    <property type="term" value="F:hexosyltransferase activity"/>
    <property type="evidence" value="ECO:0007669"/>
    <property type="project" value="UniProtKB-ARBA"/>
</dbReference>
<dbReference type="Gene3D" id="3.90.550.10">
    <property type="entry name" value="Spore Coat Polysaccharide Biosynthesis Protein SpsA, Chain A"/>
    <property type="match status" value="1"/>
</dbReference>
<dbReference type="Pfam" id="PF00535">
    <property type="entry name" value="Glycos_transf_2"/>
    <property type="match status" value="1"/>
</dbReference>
<dbReference type="CDD" id="cd00761">
    <property type="entry name" value="Glyco_tranf_GTA_type"/>
    <property type="match status" value="1"/>
</dbReference>
<sequence length="320" mass="37572">MILSLIIPIYNVEKYIIDCLNVLVNQVADCDIEIILINDGTPDNSMFLIEEFLKDKTIGVKNKFIIHNQRNQGLSAARNTGIELAKGEYIAFLDSDDIVSENYFKTLLEKINLHHPDIIEFNANRFDDSGRFYEIWNSVISSGFYQMNENILNKVATQSAWYAWKRIYKKELFKEIKFPVGKNFEDAYTIPYIYLKSNNIYFIDEILLHYRFNPNSITSSITDKNLSDFKGAIMKLSHYIERHPFLINSLLSLSRMYIQMYMQSKGFYNSFLEWRKLKNQIALQKHKDIVRVYVKDTKHLAFYYLGVILASLVLLKNKLV</sequence>
<dbReference type="RefSeq" id="WP_310864865.1">
    <property type="nucleotide sequence ID" value="NZ_CP134206.1"/>
</dbReference>
<organism evidence="2 3">
    <name type="scientific">Acinetobacter soli</name>
    <dbReference type="NCBI Taxonomy" id="487316"/>
    <lineage>
        <taxon>Bacteria</taxon>
        <taxon>Pseudomonadati</taxon>
        <taxon>Pseudomonadota</taxon>
        <taxon>Gammaproteobacteria</taxon>
        <taxon>Moraxellales</taxon>
        <taxon>Moraxellaceae</taxon>
        <taxon>Acinetobacter</taxon>
    </lineage>
</organism>
<evidence type="ECO:0000259" key="1">
    <source>
        <dbReference type="Pfam" id="PF00535"/>
    </source>
</evidence>
<dbReference type="EMBL" id="CP134206">
    <property type="protein sequence ID" value="WND06308.1"/>
    <property type="molecule type" value="Genomic_DNA"/>
</dbReference>
<reference evidence="2" key="1">
    <citation type="submission" date="2023-09" db="EMBL/GenBank/DDBJ databases">
        <title>Acinetobacter soli.</title>
        <authorList>
            <person name="Kim B."/>
            <person name="Kim D."/>
            <person name="Park D."/>
        </authorList>
    </citation>
    <scope>NUCLEOTIDE SEQUENCE</scope>
    <source>
        <strain evidence="2">2023.05</strain>
    </source>
</reference>
<keyword evidence="2" id="KW-0328">Glycosyltransferase</keyword>
<dbReference type="InterPro" id="IPR029044">
    <property type="entry name" value="Nucleotide-diphossugar_trans"/>
</dbReference>
<dbReference type="PANTHER" id="PTHR22916:SF3">
    <property type="entry name" value="UDP-GLCNAC:BETAGAL BETA-1,3-N-ACETYLGLUCOSAMINYLTRANSFERASE-LIKE PROTEIN 1"/>
    <property type="match status" value="1"/>
</dbReference>
<dbReference type="PANTHER" id="PTHR22916">
    <property type="entry name" value="GLYCOSYLTRANSFERASE"/>
    <property type="match status" value="1"/>
</dbReference>
<keyword evidence="2" id="KW-0808">Transferase</keyword>
<feature type="domain" description="Glycosyltransferase 2-like" evidence="1">
    <location>
        <begin position="4"/>
        <end position="155"/>
    </location>
</feature>
<protein>
    <submittedName>
        <fullName evidence="2">Glycosyltransferase family 2 protein</fullName>
        <ecNumber evidence="2">2.4.-.-</ecNumber>
    </submittedName>
</protein>